<reference evidence="1" key="1">
    <citation type="submission" date="2018-02" db="EMBL/GenBank/DDBJ databases">
        <title>Rhizophora mucronata_Transcriptome.</title>
        <authorList>
            <person name="Meera S.P."/>
            <person name="Sreeshan A."/>
            <person name="Augustine A."/>
        </authorList>
    </citation>
    <scope>NUCLEOTIDE SEQUENCE</scope>
    <source>
        <tissue evidence="1">Leaf</tissue>
    </source>
</reference>
<name>A0A2P2K1X1_RHIMU</name>
<evidence type="ECO:0000313" key="1">
    <source>
        <dbReference type="EMBL" id="MBW99725.1"/>
    </source>
</evidence>
<dbReference type="AlphaFoldDB" id="A0A2P2K1X1"/>
<organism evidence="1">
    <name type="scientific">Rhizophora mucronata</name>
    <name type="common">Asiatic mangrove</name>
    <dbReference type="NCBI Taxonomy" id="61149"/>
    <lineage>
        <taxon>Eukaryota</taxon>
        <taxon>Viridiplantae</taxon>
        <taxon>Streptophyta</taxon>
        <taxon>Embryophyta</taxon>
        <taxon>Tracheophyta</taxon>
        <taxon>Spermatophyta</taxon>
        <taxon>Magnoliopsida</taxon>
        <taxon>eudicotyledons</taxon>
        <taxon>Gunneridae</taxon>
        <taxon>Pentapetalae</taxon>
        <taxon>rosids</taxon>
        <taxon>fabids</taxon>
        <taxon>Malpighiales</taxon>
        <taxon>Rhizophoraceae</taxon>
        <taxon>Rhizophora</taxon>
    </lineage>
</organism>
<accession>A0A2P2K1X1</accession>
<proteinExistence type="predicted"/>
<protein>
    <submittedName>
        <fullName evidence="1">Uncharacterized protein</fullName>
    </submittedName>
</protein>
<sequence>MILGHSSKIYNPNIQMFHNPSDLKVKIRMSELRKTITSI</sequence>
<dbReference type="EMBL" id="GGEC01019242">
    <property type="protein sequence ID" value="MBW99725.1"/>
    <property type="molecule type" value="Transcribed_RNA"/>
</dbReference>